<feature type="transmembrane region" description="Helical" evidence="1">
    <location>
        <begin position="92"/>
        <end position="114"/>
    </location>
</feature>
<dbReference type="InterPro" id="IPR002656">
    <property type="entry name" value="Acyl_transf_3_dom"/>
</dbReference>
<dbReference type="AlphaFoldDB" id="A0A2G1MD81"/>
<keyword evidence="1" id="KW-1133">Transmembrane helix</keyword>
<evidence type="ECO:0000256" key="1">
    <source>
        <dbReference type="SAM" id="Phobius"/>
    </source>
</evidence>
<comment type="caution">
    <text evidence="3">The sequence shown here is derived from an EMBL/GenBank/DDBJ whole genome shotgun (WGS) entry which is preliminary data.</text>
</comment>
<evidence type="ECO:0000259" key="2">
    <source>
        <dbReference type="Pfam" id="PF01757"/>
    </source>
</evidence>
<name>A0A2G1MD81_9RHOB</name>
<feature type="transmembrane region" description="Helical" evidence="1">
    <location>
        <begin position="27"/>
        <end position="46"/>
    </location>
</feature>
<dbReference type="GO" id="GO:0016747">
    <property type="term" value="F:acyltransferase activity, transferring groups other than amino-acyl groups"/>
    <property type="evidence" value="ECO:0007669"/>
    <property type="project" value="InterPro"/>
</dbReference>
<dbReference type="EMBL" id="NQWH01000030">
    <property type="protein sequence ID" value="PHP26713.1"/>
    <property type="molecule type" value="Genomic_DNA"/>
</dbReference>
<evidence type="ECO:0000313" key="4">
    <source>
        <dbReference type="Proteomes" id="UP000221860"/>
    </source>
</evidence>
<feature type="transmembrane region" description="Helical" evidence="1">
    <location>
        <begin position="6"/>
        <end position="22"/>
    </location>
</feature>
<protein>
    <recommendedName>
        <fullName evidence="2">Acyltransferase 3 domain-containing protein</fullName>
    </recommendedName>
</protein>
<feature type="domain" description="Acyltransferase 3" evidence="2">
    <location>
        <begin position="8"/>
        <end position="134"/>
    </location>
</feature>
<keyword evidence="1" id="KW-0812">Transmembrane</keyword>
<gene>
    <name evidence="3" type="ORF">CJ301_15185</name>
</gene>
<feature type="transmembrane region" description="Helical" evidence="1">
    <location>
        <begin position="52"/>
        <end position="72"/>
    </location>
</feature>
<organism evidence="3 4">
    <name type="scientific">Limimaricola cinnabarinus</name>
    <dbReference type="NCBI Taxonomy" id="1125964"/>
    <lineage>
        <taxon>Bacteria</taxon>
        <taxon>Pseudomonadati</taxon>
        <taxon>Pseudomonadota</taxon>
        <taxon>Alphaproteobacteria</taxon>
        <taxon>Rhodobacterales</taxon>
        <taxon>Paracoccaceae</taxon>
        <taxon>Limimaricola</taxon>
    </lineage>
</organism>
<sequence length="173" mass="18915">MVTYTSPFLLLFVAGIGLALAWRRFDFAPLIGCLPLGIVLLVLAALKLVPAGWVVPLFYVSAILTVVGTLGAERRFVGRGLPLFGQIGDASYSIYLSHTLVLIPLVTVLRKLLLQGWAQFLVASTIAVVVCAVIGIWIYRLVERPMLKAMRRRFDRPVAKRPTPEIATAQSGV</sequence>
<proteinExistence type="predicted"/>
<reference evidence="3 4" key="1">
    <citation type="submission" date="2017-08" db="EMBL/GenBank/DDBJ databases">
        <title>Draft Genome Sequence of Loktanella cinnabarina Strain XM1, Isolated from Coastal Surface Water.</title>
        <authorList>
            <person name="Ma R."/>
            <person name="Wang J."/>
            <person name="Wang Q."/>
            <person name="Ma Z."/>
            <person name="Li J."/>
            <person name="Chen L."/>
        </authorList>
    </citation>
    <scope>NUCLEOTIDE SEQUENCE [LARGE SCALE GENOMIC DNA]</scope>
    <source>
        <strain evidence="3 4">XM1</strain>
    </source>
</reference>
<evidence type="ECO:0000313" key="3">
    <source>
        <dbReference type="EMBL" id="PHP26713.1"/>
    </source>
</evidence>
<keyword evidence="4" id="KW-1185">Reference proteome</keyword>
<dbReference type="Pfam" id="PF01757">
    <property type="entry name" value="Acyl_transf_3"/>
    <property type="match status" value="1"/>
</dbReference>
<accession>A0A2G1MD81</accession>
<dbReference type="Proteomes" id="UP000221860">
    <property type="component" value="Unassembled WGS sequence"/>
</dbReference>
<feature type="transmembrane region" description="Helical" evidence="1">
    <location>
        <begin position="120"/>
        <end position="142"/>
    </location>
</feature>
<keyword evidence="1" id="KW-0472">Membrane</keyword>